<sequence>MDVTCSTSSIFNLVAISIDRYIAVTQPIKYAKHKNNRRVWLTIALVWVISAAIGSPIVLGLNNTPDRVADACLFYNSDFIIYSSLSSFYIPCIIMVFLYYNIFKALRRRAMQAKLSRKPMPYEIKPGSVIENVANARRLAETTLGPTVEEPATNTGSGSGDEDDEIAEQDCQVISNDKSTEFILATVTEEATIPTVVATLTSPAPLADPNGNNDSGYAPSQPETIIPESPRRVKHQHQAKRNGATLDTELRPVSTINSGLNTGSARSTGSKKEKKATAAARFTIYKVNKASRKKREKSSARKERKATKTLAIVLGVFLICWVPFFTCNIMDAMCSKLGLSCQPGVAAFLLTTWLGYMNSFVNPVIYTIFNPEFRKAFKKIMS</sequence>
<accession>A0AAW1L2S5</accession>
<evidence type="ECO:0000313" key="16">
    <source>
        <dbReference type="Proteomes" id="UP001458880"/>
    </source>
</evidence>
<protein>
    <submittedName>
        <fullName evidence="15">7 transmembrane receptor (Rhodopsin family)</fullName>
    </submittedName>
</protein>
<evidence type="ECO:0000256" key="12">
    <source>
        <dbReference type="SAM" id="MobiDB-lite"/>
    </source>
</evidence>
<keyword evidence="7 13" id="KW-0472">Membrane</keyword>
<dbReference type="GO" id="GO:0005886">
    <property type="term" value="C:plasma membrane"/>
    <property type="evidence" value="ECO:0007669"/>
    <property type="project" value="UniProtKB-SubCell"/>
</dbReference>
<dbReference type="PRINTS" id="PR00237">
    <property type="entry name" value="GPCRRHODOPSN"/>
</dbReference>
<dbReference type="Gene3D" id="1.20.1070.10">
    <property type="entry name" value="Rhodopsin 7-helix transmembrane proteins"/>
    <property type="match status" value="2"/>
</dbReference>
<dbReference type="SMART" id="SM01381">
    <property type="entry name" value="7TM_GPCR_Srsx"/>
    <property type="match status" value="1"/>
</dbReference>
<keyword evidence="16" id="KW-1185">Reference proteome</keyword>
<feature type="transmembrane region" description="Helical" evidence="13">
    <location>
        <begin position="306"/>
        <end position="325"/>
    </location>
</feature>
<evidence type="ECO:0000313" key="15">
    <source>
        <dbReference type="EMBL" id="KAK9727413.1"/>
    </source>
</evidence>
<evidence type="ECO:0000256" key="3">
    <source>
        <dbReference type="ARBA" id="ARBA00022475"/>
    </source>
</evidence>
<organism evidence="15 16">
    <name type="scientific">Popillia japonica</name>
    <name type="common">Japanese beetle</name>
    <dbReference type="NCBI Taxonomy" id="7064"/>
    <lineage>
        <taxon>Eukaryota</taxon>
        <taxon>Metazoa</taxon>
        <taxon>Ecdysozoa</taxon>
        <taxon>Arthropoda</taxon>
        <taxon>Hexapoda</taxon>
        <taxon>Insecta</taxon>
        <taxon>Pterygota</taxon>
        <taxon>Neoptera</taxon>
        <taxon>Endopterygota</taxon>
        <taxon>Coleoptera</taxon>
        <taxon>Polyphaga</taxon>
        <taxon>Scarabaeiformia</taxon>
        <taxon>Scarabaeidae</taxon>
        <taxon>Rutelinae</taxon>
        <taxon>Popillia</taxon>
    </lineage>
</organism>
<proteinExistence type="inferred from homology"/>
<keyword evidence="10 11" id="KW-0807">Transducer</keyword>
<keyword evidence="3" id="KW-1003">Cell membrane</keyword>
<comment type="subcellular location">
    <subcellularLocation>
        <location evidence="1">Cell membrane</location>
        <topology evidence="1">Multi-pass membrane protein</topology>
    </subcellularLocation>
</comment>
<dbReference type="PANTHER" id="PTHR24248">
    <property type="entry name" value="ADRENERGIC RECEPTOR-RELATED G-PROTEIN COUPLED RECEPTOR"/>
    <property type="match status" value="1"/>
</dbReference>
<keyword evidence="8" id="KW-1015">Disulfide bond</keyword>
<evidence type="ECO:0000256" key="1">
    <source>
        <dbReference type="ARBA" id="ARBA00004651"/>
    </source>
</evidence>
<dbReference type="FunFam" id="1.20.1070.10:FF:000233">
    <property type="entry name" value="CLUMA_CG012980, isoform A"/>
    <property type="match status" value="1"/>
</dbReference>
<dbReference type="Pfam" id="PF00001">
    <property type="entry name" value="7tm_1"/>
    <property type="match status" value="1"/>
</dbReference>
<dbReference type="EMBL" id="JASPKY010000179">
    <property type="protein sequence ID" value="KAK9727413.1"/>
    <property type="molecule type" value="Genomic_DNA"/>
</dbReference>
<dbReference type="GO" id="GO:0045202">
    <property type="term" value="C:synapse"/>
    <property type="evidence" value="ECO:0007669"/>
    <property type="project" value="GOC"/>
</dbReference>
<dbReference type="PANTHER" id="PTHR24248:SF125">
    <property type="entry name" value="DOPAMINE D2-LIKE RECEPTOR"/>
    <property type="match status" value="1"/>
</dbReference>
<evidence type="ECO:0000259" key="14">
    <source>
        <dbReference type="PROSITE" id="PS50262"/>
    </source>
</evidence>
<keyword evidence="5 13" id="KW-1133">Transmembrane helix</keyword>
<evidence type="ECO:0000256" key="8">
    <source>
        <dbReference type="ARBA" id="ARBA00023157"/>
    </source>
</evidence>
<dbReference type="PROSITE" id="PS50262">
    <property type="entry name" value="G_PROTEIN_RECEP_F1_2"/>
    <property type="match status" value="1"/>
</dbReference>
<dbReference type="SUPFAM" id="SSF81321">
    <property type="entry name" value="Family A G protein-coupled receptor-like"/>
    <property type="match status" value="1"/>
</dbReference>
<comment type="caution">
    <text evidence="15">The sequence shown here is derived from an EMBL/GenBank/DDBJ whole genome shotgun (WGS) entry which is preliminary data.</text>
</comment>
<feature type="compositionally biased region" description="Polar residues" evidence="12">
    <location>
        <begin position="254"/>
        <end position="268"/>
    </location>
</feature>
<feature type="domain" description="G-protein coupled receptors family 1 profile" evidence="14">
    <location>
        <begin position="1"/>
        <end position="366"/>
    </location>
</feature>
<dbReference type="InterPro" id="IPR000276">
    <property type="entry name" value="GPCR_Rhodpsn"/>
</dbReference>
<keyword evidence="6 11" id="KW-0297">G-protein coupled receptor</keyword>
<feature type="transmembrane region" description="Helical" evidence="13">
    <location>
        <begin position="39"/>
        <end position="59"/>
    </location>
</feature>
<name>A0AAW1L2S5_POPJA</name>
<dbReference type="InterPro" id="IPR017452">
    <property type="entry name" value="GPCR_Rhodpsn_7TM"/>
</dbReference>
<evidence type="ECO:0000256" key="5">
    <source>
        <dbReference type="ARBA" id="ARBA00022989"/>
    </source>
</evidence>
<keyword evidence="9 11" id="KW-0675">Receptor</keyword>
<keyword evidence="4 11" id="KW-0812">Transmembrane</keyword>
<reference evidence="15 16" key="1">
    <citation type="journal article" date="2024" name="BMC Genomics">
        <title>De novo assembly and annotation of Popillia japonica's genome with initial clues to its potential as an invasive pest.</title>
        <authorList>
            <person name="Cucini C."/>
            <person name="Boschi S."/>
            <person name="Funari R."/>
            <person name="Cardaioli E."/>
            <person name="Iannotti N."/>
            <person name="Marturano G."/>
            <person name="Paoli F."/>
            <person name="Bruttini M."/>
            <person name="Carapelli A."/>
            <person name="Frati F."/>
            <person name="Nardi F."/>
        </authorList>
    </citation>
    <scope>NUCLEOTIDE SEQUENCE [LARGE SCALE GENOMIC DNA]</scope>
    <source>
        <strain evidence="15">DMR45628</strain>
    </source>
</reference>
<feature type="region of interest" description="Disordered" evidence="12">
    <location>
        <begin position="141"/>
        <end position="165"/>
    </location>
</feature>
<gene>
    <name evidence="15" type="ORF">QE152_g19186</name>
</gene>
<feature type="region of interest" description="Disordered" evidence="12">
    <location>
        <begin position="202"/>
        <end position="276"/>
    </location>
</feature>
<dbReference type="GO" id="GO:0001591">
    <property type="term" value="F:dopamine neurotransmitter receptor activity, coupled via Gi/Go"/>
    <property type="evidence" value="ECO:0007669"/>
    <property type="project" value="TreeGrafter"/>
</dbReference>
<evidence type="ECO:0000256" key="2">
    <source>
        <dbReference type="ARBA" id="ARBA00010663"/>
    </source>
</evidence>
<evidence type="ECO:0000256" key="13">
    <source>
        <dbReference type="SAM" id="Phobius"/>
    </source>
</evidence>
<evidence type="ECO:0000256" key="10">
    <source>
        <dbReference type="ARBA" id="ARBA00023224"/>
    </source>
</evidence>
<feature type="transmembrane region" description="Helical" evidence="13">
    <location>
        <begin position="345"/>
        <end position="369"/>
    </location>
</feature>
<comment type="similarity">
    <text evidence="2 11">Belongs to the G-protein coupled receptor 1 family.</text>
</comment>
<dbReference type="GO" id="GO:0004930">
    <property type="term" value="F:G protein-coupled receptor activity"/>
    <property type="evidence" value="ECO:0007669"/>
    <property type="project" value="UniProtKB-KW"/>
</dbReference>
<evidence type="ECO:0000256" key="9">
    <source>
        <dbReference type="ARBA" id="ARBA00023170"/>
    </source>
</evidence>
<evidence type="ECO:0000256" key="6">
    <source>
        <dbReference type="ARBA" id="ARBA00023040"/>
    </source>
</evidence>
<dbReference type="Proteomes" id="UP001458880">
    <property type="component" value="Unassembled WGS sequence"/>
</dbReference>
<evidence type="ECO:0000256" key="11">
    <source>
        <dbReference type="RuleBase" id="RU000688"/>
    </source>
</evidence>
<feature type="transmembrane region" description="Helical" evidence="13">
    <location>
        <begin position="79"/>
        <end position="102"/>
    </location>
</feature>
<evidence type="ECO:0000256" key="7">
    <source>
        <dbReference type="ARBA" id="ARBA00023136"/>
    </source>
</evidence>
<dbReference type="AlphaFoldDB" id="A0AAW1L2S5"/>
<dbReference type="PROSITE" id="PS00237">
    <property type="entry name" value="G_PROTEIN_RECEP_F1_1"/>
    <property type="match status" value="1"/>
</dbReference>
<evidence type="ECO:0000256" key="4">
    <source>
        <dbReference type="ARBA" id="ARBA00022692"/>
    </source>
</evidence>